<dbReference type="InterPro" id="IPR050083">
    <property type="entry name" value="HtpX_protease"/>
</dbReference>
<dbReference type="InterPro" id="IPR022919">
    <property type="entry name" value="Pept_M48_protease_HtpX"/>
</dbReference>
<feature type="transmembrane region" description="Helical" evidence="13">
    <location>
        <begin position="173"/>
        <end position="195"/>
    </location>
</feature>
<comment type="similarity">
    <text evidence="3">Belongs to the peptidase M48B family.</text>
</comment>
<dbReference type="EMBL" id="CAFBPQ010000006">
    <property type="protein sequence ID" value="CAB5016168.1"/>
    <property type="molecule type" value="Genomic_DNA"/>
</dbReference>
<evidence type="ECO:0000256" key="11">
    <source>
        <dbReference type="ARBA" id="ARBA00023049"/>
    </source>
</evidence>
<dbReference type="PANTHER" id="PTHR43221:SF1">
    <property type="entry name" value="PROTEASE HTPX"/>
    <property type="match status" value="1"/>
</dbReference>
<evidence type="ECO:0000256" key="12">
    <source>
        <dbReference type="ARBA" id="ARBA00023136"/>
    </source>
</evidence>
<evidence type="ECO:0000256" key="2">
    <source>
        <dbReference type="ARBA" id="ARBA00004651"/>
    </source>
</evidence>
<dbReference type="GO" id="GO:0006508">
    <property type="term" value="P:proteolysis"/>
    <property type="evidence" value="ECO:0007669"/>
    <property type="project" value="UniProtKB-KW"/>
</dbReference>
<feature type="domain" description="Peptidase M48" evidence="14">
    <location>
        <begin position="60"/>
        <end position="284"/>
    </location>
</feature>
<evidence type="ECO:0000256" key="5">
    <source>
        <dbReference type="ARBA" id="ARBA00022670"/>
    </source>
</evidence>
<keyword evidence="5" id="KW-0645">Protease</keyword>
<evidence type="ECO:0000259" key="14">
    <source>
        <dbReference type="Pfam" id="PF01435"/>
    </source>
</evidence>
<sequence length="285" mass="30548">MAFVALIVLVGIAVDVLFNFGLAGVLVALVIATMMAGFSYFNSDKVALAVTGAKPADPNEYQRFHNLVEGLCIASGLPKPRLYVINDPAPNAFATGRNPKHAALAATTGLLDMMNRVELEGVIAHELSHVKNYDILAATVAVTAVGAIALLADLGLRFWIFGGRSNRSDNNDAGAVGVVIALLAMTLLILAPLGAQLMQFSMNRKRELLADATAVQLTRYPPGLCAALKKLQADTVVVHHATRATAQLWIESPLDREEGKKGSWLNRAFDTHPPLSERIEILESM</sequence>
<reference evidence="15" key="1">
    <citation type="submission" date="2020-05" db="EMBL/GenBank/DDBJ databases">
        <authorList>
            <person name="Chiriac C."/>
            <person name="Salcher M."/>
            <person name="Ghai R."/>
            <person name="Kavagutti S V."/>
        </authorList>
    </citation>
    <scope>NUCLEOTIDE SEQUENCE</scope>
</reference>
<dbReference type="HAMAP" id="MF_00188">
    <property type="entry name" value="Pept_M48_protease_HtpX"/>
    <property type="match status" value="1"/>
</dbReference>
<protein>
    <submittedName>
        <fullName evidence="15">Unannotated protein</fullName>
    </submittedName>
</protein>
<keyword evidence="10 13" id="KW-1133">Transmembrane helix</keyword>
<evidence type="ECO:0000256" key="3">
    <source>
        <dbReference type="ARBA" id="ARBA00009779"/>
    </source>
</evidence>
<evidence type="ECO:0000256" key="4">
    <source>
        <dbReference type="ARBA" id="ARBA00022475"/>
    </source>
</evidence>
<accession>A0A6J7QET7</accession>
<evidence type="ECO:0000256" key="8">
    <source>
        <dbReference type="ARBA" id="ARBA00022801"/>
    </source>
</evidence>
<evidence type="ECO:0000256" key="13">
    <source>
        <dbReference type="SAM" id="Phobius"/>
    </source>
</evidence>
<dbReference type="GO" id="GO:0046872">
    <property type="term" value="F:metal ion binding"/>
    <property type="evidence" value="ECO:0007669"/>
    <property type="project" value="UniProtKB-KW"/>
</dbReference>
<keyword evidence="8" id="KW-0378">Hydrolase</keyword>
<name>A0A6J7QET7_9ZZZZ</name>
<gene>
    <name evidence="15" type="ORF">UFOPK4121_00356</name>
</gene>
<keyword evidence="6 13" id="KW-0812">Transmembrane</keyword>
<evidence type="ECO:0000256" key="9">
    <source>
        <dbReference type="ARBA" id="ARBA00022833"/>
    </source>
</evidence>
<comment type="cofactor">
    <cofactor evidence="1">
        <name>Zn(2+)</name>
        <dbReference type="ChEBI" id="CHEBI:29105"/>
    </cofactor>
</comment>
<comment type="subcellular location">
    <subcellularLocation>
        <location evidence="2">Cell membrane</location>
        <topology evidence="2">Multi-pass membrane protein</topology>
    </subcellularLocation>
</comment>
<dbReference type="PANTHER" id="PTHR43221">
    <property type="entry name" value="PROTEASE HTPX"/>
    <property type="match status" value="1"/>
</dbReference>
<keyword evidence="12 13" id="KW-0472">Membrane</keyword>
<evidence type="ECO:0000256" key="10">
    <source>
        <dbReference type="ARBA" id="ARBA00022989"/>
    </source>
</evidence>
<dbReference type="CDD" id="cd07340">
    <property type="entry name" value="M48B_Htpx_like"/>
    <property type="match status" value="1"/>
</dbReference>
<dbReference type="Pfam" id="PF01435">
    <property type="entry name" value="Peptidase_M48"/>
    <property type="match status" value="1"/>
</dbReference>
<feature type="transmembrane region" description="Helical" evidence="13">
    <location>
        <begin position="23"/>
        <end position="41"/>
    </location>
</feature>
<keyword evidence="11" id="KW-0482">Metalloprotease</keyword>
<dbReference type="AlphaFoldDB" id="A0A6J7QET7"/>
<dbReference type="InterPro" id="IPR001915">
    <property type="entry name" value="Peptidase_M48"/>
</dbReference>
<evidence type="ECO:0000256" key="1">
    <source>
        <dbReference type="ARBA" id="ARBA00001947"/>
    </source>
</evidence>
<keyword evidence="4" id="KW-1003">Cell membrane</keyword>
<proteinExistence type="inferred from homology"/>
<evidence type="ECO:0000313" key="15">
    <source>
        <dbReference type="EMBL" id="CAB5016168.1"/>
    </source>
</evidence>
<dbReference type="GO" id="GO:0004222">
    <property type="term" value="F:metalloendopeptidase activity"/>
    <property type="evidence" value="ECO:0007669"/>
    <property type="project" value="InterPro"/>
</dbReference>
<keyword evidence="9" id="KW-0862">Zinc</keyword>
<feature type="transmembrane region" description="Helical" evidence="13">
    <location>
        <begin position="135"/>
        <end position="161"/>
    </location>
</feature>
<dbReference type="GO" id="GO:0005886">
    <property type="term" value="C:plasma membrane"/>
    <property type="evidence" value="ECO:0007669"/>
    <property type="project" value="UniProtKB-SubCell"/>
</dbReference>
<evidence type="ECO:0000256" key="7">
    <source>
        <dbReference type="ARBA" id="ARBA00022723"/>
    </source>
</evidence>
<keyword evidence="7" id="KW-0479">Metal-binding</keyword>
<organism evidence="15">
    <name type="scientific">freshwater metagenome</name>
    <dbReference type="NCBI Taxonomy" id="449393"/>
    <lineage>
        <taxon>unclassified sequences</taxon>
        <taxon>metagenomes</taxon>
        <taxon>ecological metagenomes</taxon>
    </lineage>
</organism>
<dbReference type="Gene3D" id="3.30.2010.10">
    <property type="entry name" value="Metalloproteases ('zincins'), catalytic domain"/>
    <property type="match status" value="1"/>
</dbReference>
<evidence type="ECO:0000256" key="6">
    <source>
        <dbReference type="ARBA" id="ARBA00022692"/>
    </source>
</evidence>